<organism evidence="2 3">
    <name type="scientific">Aquila chrysaetos chrysaetos</name>
    <dbReference type="NCBI Taxonomy" id="223781"/>
    <lineage>
        <taxon>Eukaryota</taxon>
        <taxon>Metazoa</taxon>
        <taxon>Chordata</taxon>
        <taxon>Craniata</taxon>
        <taxon>Vertebrata</taxon>
        <taxon>Euteleostomi</taxon>
        <taxon>Archelosauria</taxon>
        <taxon>Archosauria</taxon>
        <taxon>Dinosauria</taxon>
        <taxon>Saurischia</taxon>
        <taxon>Theropoda</taxon>
        <taxon>Coelurosauria</taxon>
        <taxon>Aves</taxon>
        <taxon>Neognathae</taxon>
        <taxon>Neoaves</taxon>
        <taxon>Telluraves</taxon>
        <taxon>Accipitrimorphae</taxon>
        <taxon>Accipitriformes</taxon>
        <taxon>Accipitridae</taxon>
        <taxon>Accipitrinae</taxon>
        <taxon>Aquila</taxon>
    </lineage>
</organism>
<dbReference type="AlphaFoldDB" id="A0A663ERM7"/>
<sequence length="149" mass="16477">MLTPPCRDITEPPPAPQAHLLLRFQTVGRGLDPPRLLPAHVRLHEAGDAQGARVAEAPHEDAVLPLGRLPRVLEDRGGLLGLPQLADAPRARRFGQAPAEGRRRPPHSPQRPPHRRRLPAPLRPPPPSCRPLTRDPQTPYTHTPAFAFY</sequence>
<dbReference type="InParanoid" id="A0A663ERM7"/>
<evidence type="ECO:0000313" key="2">
    <source>
        <dbReference type="Ensembl" id="ENSACCP00020014524.1"/>
    </source>
</evidence>
<reference evidence="2" key="1">
    <citation type="submission" date="2025-08" db="UniProtKB">
        <authorList>
            <consortium name="Ensembl"/>
        </authorList>
    </citation>
    <scope>IDENTIFICATION</scope>
</reference>
<evidence type="ECO:0000256" key="1">
    <source>
        <dbReference type="SAM" id="MobiDB-lite"/>
    </source>
</evidence>
<keyword evidence="3" id="KW-1185">Reference proteome</keyword>
<evidence type="ECO:0000313" key="3">
    <source>
        <dbReference type="Proteomes" id="UP000472275"/>
    </source>
</evidence>
<accession>A0A663ERM7</accession>
<feature type="region of interest" description="Disordered" evidence="1">
    <location>
        <begin position="80"/>
        <end position="149"/>
    </location>
</feature>
<name>A0A663ERM7_AQUCH</name>
<dbReference type="Proteomes" id="UP000472275">
    <property type="component" value="Chromosome 10"/>
</dbReference>
<dbReference type="Ensembl" id="ENSACCT00020015157.1">
    <property type="protein sequence ID" value="ENSACCP00020014524.1"/>
    <property type="gene ID" value="ENSACCG00020009997.1"/>
</dbReference>
<reference evidence="2" key="2">
    <citation type="submission" date="2025-09" db="UniProtKB">
        <authorList>
            <consortium name="Ensembl"/>
        </authorList>
    </citation>
    <scope>IDENTIFICATION</scope>
</reference>
<protein>
    <submittedName>
        <fullName evidence="2">Uncharacterized protein</fullName>
    </submittedName>
</protein>
<proteinExistence type="predicted"/>